<feature type="region of interest" description="Disordered" evidence="1">
    <location>
        <begin position="1232"/>
        <end position="1262"/>
    </location>
</feature>
<name>A0A836GC26_9TRYP</name>
<proteinExistence type="predicted"/>
<feature type="region of interest" description="Disordered" evidence="1">
    <location>
        <begin position="38"/>
        <end position="71"/>
    </location>
</feature>
<dbReference type="AlphaFoldDB" id="A0A836GC26"/>
<comment type="caution">
    <text evidence="2">The sequence shown here is derived from an EMBL/GenBank/DDBJ whole genome shotgun (WGS) entry which is preliminary data.</text>
</comment>
<dbReference type="Proteomes" id="UP000674143">
    <property type="component" value="Chromosome 22"/>
</dbReference>
<protein>
    <submittedName>
        <fullName evidence="2">Uncharacterized protein</fullName>
    </submittedName>
</protein>
<feature type="compositionally biased region" description="Low complexity" evidence="1">
    <location>
        <begin position="220"/>
        <end position="239"/>
    </location>
</feature>
<feature type="region of interest" description="Disordered" evidence="1">
    <location>
        <begin position="618"/>
        <end position="637"/>
    </location>
</feature>
<feature type="compositionally biased region" description="Basic and acidic residues" evidence="1">
    <location>
        <begin position="1154"/>
        <end position="1174"/>
    </location>
</feature>
<gene>
    <name evidence="2" type="ORF">LSCM4_01806</name>
</gene>
<dbReference type="RefSeq" id="XP_067063310.1">
    <property type="nucleotide sequence ID" value="XM_067203851.1"/>
</dbReference>
<evidence type="ECO:0000256" key="1">
    <source>
        <dbReference type="SAM" id="MobiDB-lite"/>
    </source>
</evidence>
<feature type="region of interest" description="Disordered" evidence="1">
    <location>
        <begin position="269"/>
        <end position="290"/>
    </location>
</feature>
<keyword evidence="3" id="KW-1185">Reference proteome</keyword>
<feature type="region of interest" description="Disordered" evidence="1">
    <location>
        <begin position="209"/>
        <end position="239"/>
    </location>
</feature>
<feature type="region of interest" description="Disordered" evidence="1">
    <location>
        <begin position="989"/>
        <end position="1008"/>
    </location>
</feature>
<feature type="region of interest" description="Disordered" evidence="1">
    <location>
        <begin position="566"/>
        <end position="585"/>
    </location>
</feature>
<dbReference type="GeneID" id="92357785"/>
<dbReference type="EMBL" id="JAFHLR010000022">
    <property type="protein sequence ID" value="KAG5479217.1"/>
    <property type="molecule type" value="Genomic_DNA"/>
</dbReference>
<sequence length="1274" mass="132158">MYAYAAPSKAANTAIPGQLQPPCPQRGRDFVLPNIPVLDSPEWSEEDNDINLTRTPPRAKAAGGASAPCSGNDSHVISPAMHVRPMARIAPPCVVNRMAPPSVGFNLRVGYEATRISQNCNRKSGDGGVRLPRSAPVGGDTGSSASTCNGDAARKEHATFNGDALGCWLDGADTEEKSDSPPHLSIGSFTVARGGSRFFVPGGRRFVPPAHHFGGDGNESSRSATAGNSSSSSDTDCSVVSSYSTDNTSVFRQQRPSVALFSRDPAKAGALLGGDGSPQRPSAPPGGVVVGSSTVVTRPPLHPWQLATDVAGLTGSGTGEAVSAAPSIFCTFFNEGDGSDCMAVFHGDSTSESRRNGPPPPSMTVSGAPALAANASASVFLHDSYGRVTEAANGMATGTHANWGNQAITTASGDGEVEQVPFKCHDRGSFFIAVGEVVHKTRALPAATCSPNAVLLAATDAASTYPMGASQADSCAEVPGRQRHSVAHSGSSNQDTQRDPALPAWWQPSPPENTSAQRSCVYGALADYMLFPQRDAGSVAPSVATGQTTPAINRVVGDGLQQRYAQGSDEESKMQKRRTGVLESVSSRPSIMHALGVMGGSRDDEGSFCSSMVWTKATPLSSTPPAEPTPSSSATLNTERFHFRSRIAPRGHGAAAFAASAGLASAGSQILAVSERSCTGLTCAMTFSPETPYGDGIGATDSAASPDADDGGGSSGDSTVVVDGDEYGLVAWASRSPLRTRPASTLSLGASGGDIGAANEPAGATGSVVVHVATKAAVLPTATQPSSTIQRRMMTSNVRPRRSATPNTAVRVVETAGPFTPGIHHDTPSAITTRALPQSQPSPRTPPHLIMTMPAETIESSRPKSSSIMSQRPTATFSMMPVTARIARCGPPAATVPPLGVIDEPSPGFALGSLAGASSHVTRRNAEYFHCFRRSLALSGAPGGEGSTNERVPVSPLPNMPSSANAELQKMDTDQRRLSSISGGSCIKTSTPPPFRPWPPPPQPVHRQKSREAAPHFTISASSASTAAAAAVIFAATPASAPKYVTGNRGGVLATAEDDCELLTIGVDVPKASGGRAGGSVTSDGYTTLSAQSQPVPKNAVAVASGCFANEDLGERGFFHSSGHHSHSVVNVSAEEVQSPRTRPQSPYHRRHRPLLELGRKRRSSLRDKSERWADKALPSAPKVRVGSHHHGSYHGLVPSFSAAARLAHTHHTDNSPPPSPQSTLPRLAKATALHSSECGTRHNVVSRTPEARTPRSSSRASLRLKRLAKCLGL</sequence>
<reference evidence="2 3" key="1">
    <citation type="submission" date="2021-02" db="EMBL/GenBank/DDBJ databases">
        <title>Leishmania (Mundinia) orientalis Genome sequencing and assembly.</title>
        <authorList>
            <person name="Almutairi H."/>
            <person name="Gatherer D."/>
        </authorList>
    </citation>
    <scope>NUCLEOTIDE SEQUENCE [LARGE SCALE GENOMIC DNA]</scope>
    <source>
        <strain evidence="2">LSCM4</strain>
    </source>
</reference>
<organism evidence="2 3">
    <name type="scientific">Leishmania orientalis</name>
    <dbReference type="NCBI Taxonomy" id="2249476"/>
    <lineage>
        <taxon>Eukaryota</taxon>
        <taxon>Discoba</taxon>
        <taxon>Euglenozoa</taxon>
        <taxon>Kinetoplastea</taxon>
        <taxon>Metakinetoplastina</taxon>
        <taxon>Trypanosomatida</taxon>
        <taxon>Trypanosomatidae</taxon>
        <taxon>Leishmaniinae</taxon>
        <taxon>Leishmania</taxon>
    </lineage>
</organism>
<evidence type="ECO:0000313" key="3">
    <source>
        <dbReference type="Proteomes" id="UP000674143"/>
    </source>
</evidence>
<feature type="region of interest" description="Disordered" evidence="1">
    <location>
        <begin position="1129"/>
        <end position="1174"/>
    </location>
</feature>
<accession>A0A836GC26</accession>
<feature type="region of interest" description="Disordered" evidence="1">
    <location>
        <begin position="471"/>
        <end position="513"/>
    </location>
</feature>
<feature type="compositionally biased region" description="Pro residues" evidence="1">
    <location>
        <begin position="991"/>
        <end position="1004"/>
    </location>
</feature>
<evidence type="ECO:0000313" key="2">
    <source>
        <dbReference type="EMBL" id="KAG5479217.1"/>
    </source>
</evidence>
<feature type="compositionally biased region" description="Low complexity" evidence="1">
    <location>
        <begin position="618"/>
        <end position="636"/>
    </location>
</feature>
<feature type="region of interest" description="Disordered" evidence="1">
    <location>
        <begin position="694"/>
        <end position="719"/>
    </location>
</feature>
<dbReference type="KEGG" id="loi:92357785"/>
<feature type="region of interest" description="Disordered" evidence="1">
    <location>
        <begin position="347"/>
        <end position="366"/>
    </location>
</feature>
<feature type="region of interest" description="Disordered" evidence="1">
    <location>
        <begin position="122"/>
        <end position="150"/>
    </location>
</feature>